<organism evidence="19 20">
    <name type="scientific">Berkelbacteria bacterium GW2011_GWA2_38_9</name>
    <dbReference type="NCBI Taxonomy" id="1618334"/>
    <lineage>
        <taxon>Bacteria</taxon>
        <taxon>Candidatus Berkelbacteria</taxon>
    </lineage>
</organism>
<dbReference type="GO" id="GO:0008270">
    <property type="term" value="F:zinc ion binding"/>
    <property type="evidence" value="ECO:0007669"/>
    <property type="project" value="UniProtKB-KW"/>
</dbReference>
<accession>A0A0G0LGW0</accession>
<dbReference type="SUPFAM" id="SSF57716">
    <property type="entry name" value="Glucocorticoid receptor-like (DNA-binding domain)"/>
    <property type="match status" value="1"/>
</dbReference>
<proteinExistence type="inferred from homology"/>
<dbReference type="GO" id="GO:0003684">
    <property type="term" value="F:damaged DNA binding"/>
    <property type="evidence" value="ECO:0007669"/>
    <property type="project" value="InterPro"/>
</dbReference>
<protein>
    <submittedName>
        <fullName evidence="19">Formamidopyrimidine-DNA glycosylase</fullName>
    </submittedName>
</protein>
<dbReference type="Pfam" id="PF06831">
    <property type="entry name" value="H2TH"/>
    <property type="match status" value="1"/>
</dbReference>
<keyword evidence="11" id="KW-0234">DNA repair</keyword>
<evidence type="ECO:0000256" key="6">
    <source>
        <dbReference type="ARBA" id="ARBA00022763"/>
    </source>
</evidence>
<dbReference type="PANTHER" id="PTHR22993">
    <property type="entry name" value="FORMAMIDOPYRIMIDINE-DNA GLYCOSYLASE"/>
    <property type="match status" value="1"/>
</dbReference>
<dbReference type="InterPro" id="IPR012319">
    <property type="entry name" value="FPG_cat"/>
</dbReference>
<keyword evidence="7 16" id="KW-0863">Zinc-finger</keyword>
<dbReference type="SUPFAM" id="SSF46946">
    <property type="entry name" value="S13-like H2TH domain"/>
    <property type="match status" value="1"/>
</dbReference>
<dbReference type="SUPFAM" id="SSF81624">
    <property type="entry name" value="N-terminal domain of MutM-like DNA repair proteins"/>
    <property type="match status" value="1"/>
</dbReference>
<dbReference type="PROSITE" id="PS51066">
    <property type="entry name" value="ZF_FPG_2"/>
    <property type="match status" value="1"/>
</dbReference>
<dbReference type="FunFam" id="1.10.8.50:FF:000003">
    <property type="entry name" value="Formamidopyrimidine-DNA glycosylase"/>
    <property type="match status" value="1"/>
</dbReference>
<evidence type="ECO:0000259" key="18">
    <source>
        <dbReference type="PROSITE" id="PS51068"/>
    </source>
</evidence>
<dbReference type="NCBIfam" id="NF002211">
    <property type="entry name" value="PRK01103.1"/>
    <property type="match status" value="1"/>
</dbReference>
<gene>
    <name evidence="19" type="ORF">UT11_C0008G0005</name>
</gene>
<evidence type="ECO:0000256" key="14">
    <source>
        <dbReference type="ARBA" id="ARBA00023295"/>
    </source>
</evidence>
<evidence type="ECO:0000259" key="17">
    <source>
        <dbReference type="PROSITE" id="PS51066"/>
    </source>
</evidence>
<evidence type="ECO:0000256" key="2">
    <source>
        <dbReference type="ARBA" id="ARBA00001947"/>
    </source>
</evidence>
<keyword evidence="13" id="KW-0511">Multifunctional enzyme</keyword>
<dbReference type="NCBIfam" id="TIGR00577">
    <property type="entry name" value="fpg"/>
    <property type="match status" value="1"/>
</dbReference>
<dbReference type="GO" id="GO:0140078">
    <property type="term" value="F:class I DNA-(apurinic or apyrimidinic site) endonuclease activity"/>
    <property type="evidence" value="ECO:0007669"/>
    <property type="project" value="UniProtKB-EC"/>
</dbReference>
<dbReference type="InterPro" id="IPR015886">
    <property type="entry name" value="H2TH_FPG"/>
</dbReference>
<comment type="cofactor">
    <cofactor evidence="2">
        <name>Zn(2+)</name>
        <dbReference type="ChEBI" id="CHEBI:29105"/>
    </cofactor>
</comment>
<dbReference type="SMART" id="SM01232">
    <property type="entry name" value="H2TH"/>
    <property type="match status" value="1"/>
</dbReference>
<evidence type="ECO:0000313" key="20">
    <source>
        <dbReference type="Proteomes" id="UP000033934"/>
    </source>
</evidence>
<evidence type="ECO:0000256" key="12">
    <source>
        <dbReference type="ARBA" id="ARBA00023239"/>
    </source>
</evidence>
<comment type="catalytic activity">
    <reaction evidence="1">
        <text>Hydrolysis of DNA containing ring-opened 7-methylguanine residues, releasing 2,6-diamino-4-hydroxy-5-(N-methyl)formamidopyrimidine.</text>
        <dbReference type="EC" id="3.2.2.23"/>
    </reaction>
</comment>
<dbReference type="Pfam" id="PF01149">
    <property type="entry name" value="Fapy_DNA_glyco"/>
    <property type="match status" value="1"/>
</dbReference>
<comment type="subunit">
    <text evidence="4">Monomer.</text>
</comment>
<keyword evidence="12" id="KW-0456">Lyase</keyword>
<evidence type="ECO:0000256" key="5">
    <source>
        <dbReference type="ARBA" id="ARBA00022723"/>
    </source>
</evidence>
<evidence type="ECO:0000313" key="19">
    <source>
        <dbReference type="EMBL" id="KKQ90317.1"/>
    </source>
</evidence>
<dbReference type="InterPro" id="IPR010979">
    <property type="entry name" value="Ribosomal_uS13-like_H2TH"/>
</dbReference>
<evidence type="ECO:0000256" key="9">
    <source>
        <dbReference type="ARBA" id="ARBA00022833"/>
    </source>
</evidence>
<dbReference type="Gene3D" id="1.10.8.50">
    <property type="match status" value="1"/>
</dbReference>
<dbReference type="InterPro" id="IPR035937">
    <property type="entry name" value="FPG_N"/>
</dbReference>
<feature type="domain" description="FPG-type" evidence="17">
    <location>
        <begin position="252"/>
        <end position="287"/>
    </location>
</feature>
<evidence type="ECO:0000256" key="8">
    <source>
        <dbReference type="ARBA" id="ARBA00022801"/>
    </source>
</evidence>
<dbReference type="SMART" id="SM00898">
    <property type="entry name" value="Fapy_DNA_glyco"/>
    <property type="match status" value="1"/>
</dbReference>
<dbReference type="GO" id="GO:0006284">
    <property type="term" value="P:base-excision repair"/>
    <property type="evidence" value="ECO:0007669"/>
    <property type="project" value="InterPro"/>
</dbReference>
<evidence type="ECO:0000256" key="1">
    <source>
        <dbReference type="ARBA" id="ARBA00001668"/>
    </source>
</evidence>
<dbReference type="Gene3D" id="3.20.190.10">
    <property type="entry name" value="MutM-like, N-terminal"/>
    <property type="match status" value="1"/>
</dbReference>
<evidence type="ECO:0000256" key="10">
    <source>
        <dbReference type="ARBA" id="ARBA00023125"/>
    </source>
</evidence>
<comment type="catalytic activity">
    <reaction evidence="15">
        <text>2'-deoxyribonucleotide-(2'-deoxyribose 5'-phosphate)-2'-deoxyribonucleotide-DNA = a 3'-end 2'-deoxyribonucleotide-(2,3-dehydro-2,3-deoxyribose 5'-phosphate)-DNA + a 5'-end 5'-phospho-2'-deoxyribonucleoside-DNA + H(+)</text>
        <dbReference type="Rhea" id="RHEA:66592"/>
        <dbReference type="Rhea" id="RHEA-COMP:13180"/>
        <dbReference type="Rhea" id="RHEA-COMP:16897"/>
        <dbReference type="Rhea" id="RHEA-COMP:17067"/>
        <dbReference type="ChEBI" id="CHEBI:15378"/>
        <dbReference type="ChEBI" id="CHEBI:136412"/>
        <dbReference type="ChEBI" id="CHEBI:157695"/>
        <dbReference type="ChEBI" id="CHEBI:167181"/>
        <dbReference type="EC" id="4.2.99.18"/>
    </reaction>
</comment>
<reference evidence="19 20" key="1">
    <citation type="journal article" date="2015" name="Nature">
        <title>rRNA introns, odd ribosomes, and small enigmatic genomes across a large radiation of phyla.</title>
        <authorList>
            <person name="Brown C.T."/>
            <person name="Hug L.A."/>
            <person name="Thomas B.C."/>
            <person name="Sharon I."/>
            <person name="Castelle C.J."/>
            <person name="Singh A."/>
            <person name="Wilkins M.J."/>
            <person name="Williams K.H."/>
            <person name="Banfield J.F."/>
        </authorList>
    </citation>
    <scope>NUCLEOTIDE SEQUENCE [LARGE SCALE GENOMIC DNA]</scope>
</reference>
<evidence type="ECO:0000256" key="15">
    <source>
        <dbReference type="ARBA" id="ARBA00044632"/>
    </source>
</evidence>
<keyword evidence="9" id="KW-0862">Zinc</keyword>
<evidence type="ECO:0000256" key="16">
    <source>
        <dbReference type="PROSITE-ProRule" id="PRU00391"/>
    </source>
</evidence>
<keyword evidence="8" id="KW-0378">Hydrolase</keyword>
<evidence type="ECO:0000256" key="3">
    <source>
        <dbReference type="ARBA" id="ARBA00009409"/>
    </source>
</evidence>
<keyword evidence="6" id="KW-0227">DNA damage</keyword>
<sequence>MPELPEVETIRRQLEGALVGQSIRAIDIVAPKSFQGNPELIIGSIIVGIGRRGKHLIFKFENGCGMLIHLKMSGQMIICRDDPADCLNDGDDPSGRLYDQNEKYTRVKFKISNGQELLFNDMRRFGFVRVLDQNQMQTLEEDLGLGVEPLEDDFTADHLSKLLKKKPKSLIKPFLLDQSNIAGIGNIYADEALFAAMIAPDRQAGDLSAGEIANLAEVIQEVLEKSLKLGGSSMRMYVQTDGSRGSFLDQANVYGKEGFLCSRCNEGKIVRLKIAGRSSHFCPVCQR</sequence>
<dbReference type="CDD" id="cd08966">
    <property type="entry name" value="EcFpg-like_N"/>
    <property type="match status" value="1"/>
</dbReference>
<feature type="domain" description="Formamidopyrimidine-DNA glycosylase catalytic" evidence="18">
    <location>
        <begin position="2"/>
        <end position="126"/>
    </location>
</feature>
<dbReference type="PATRIC" id="fig|1618334.3.peg.168"/>
<dbReference type="InterPro" id="IPR000214">
    <property type="entry name" value="Znf_DNA_glyclase/AP_lyase"/>
</dbReference>
<keyword evidence="10" id="KW-0238">DNA-binding</keyword>
<dbReference type="AlphaFoldDB" id="A0A0G0LGW0"/>
<comment type="caution">
    <text evidence="19">The sequence shown here is derived from an EMBL/GenBank/DDBJ whole genome shotgun (WGS) entry which is preliminary data.</text>
</comment>
<keyword evidence="14" id="KW-0326">Glycosidase</keyword>
<keyword evidence="5" id="KW-0479">Metal-binding</keyword>
<evidence type="ECO:0000256" key="4">
    <source>
        <dbReference type="ARBA" id="ARBA00011245"/>
    </source>
</evidence>
<evidence type="ECO:0000256" key="11">
    <source>
        <dbReference type="ARBA" id="ARBA00023204"/>
    </source>
</evidence>
<evidence type="ECO:0000256" key="7">
    <source>
        <dbReference type="ARBA" id="ARBA00022771"/>
    </source>
</evidence>
<evidence type="ECO:0000256" key="13">
    <source>
        <dbReference type="ARBA" id="ARBA00023268"/>
    </source>
</evidence>
<dbReference type="PROSITE" id="PS51068">
    <property type="entry name" value="FPG_CAT"/>
    <property type="match status" value="1"/>
</dbReference>
<dbReference type="Proteomes" id="UP000033934">
    <property type="component" value="Unassembled WGS sequence"/>
</dbReference>
<comment type="similarity">
    <text evidence="3">Belongs to the FPG family.</text>
</comment>
<dbReference type="EMBL" id="LBVO01000008">
    <property type="protein sequence ID" value="KKQ90317.1"/>
    <property type="molecule type" value="Genomic_DNA"/>
</dbReference>
<name>A0A0G0LGW0_9BACT</name>
<dbReference type="PANTHER" id="PTHR22993:SF9">
    <property type="entry name" value="FORMAMIDOPYRIMIDINE-DNA GLYCOSYLASE"/>
    <property type="match status" value="1"/>
</dbReference>
<dbReference type="InterPro" id="IPR020629">
    <property type="entry name" value="FPG_Glyclase"/>
</dbReference>
<dbReference type="GO" id="GO:0034039">
    <property type="term" value="F:8-oxo-7,8-dihydroguanine DNA N-glycosylase activity"/>
    <property type="evidence" value="ECO:0007669"/>
    <property type="project" value="TreeGrafter"/>
</dbReference>